<evidence type="ECO:0000313" key="10">
    <source>
        <dbReference type="EMBL" id="RKS87449.1"/>
    </source>
</evidence>
<keyword evidence="3" id="KW-1003">Cell membrane</keyword>
<dbReference type="InterPro" id="IPR000390">
    <property type="entry name" value="Small_drug/metabolite_transptr"/>
</dbReference>
<dbReference type="GO" id="GO:0005886">
    <property type="term" value="C:plasma membrane"/>
    <property type="evidence" value="ECO:0007669"/>
    <property type="project" value="UniProtKB-SubCell"/>
</dbReference>
<organism evidence="10 11">
    <name type="scientific">Orbus hercynius</name>
    <dbReference type="NCBI Taxonomy" id="593135"/>
    <lineage>
        <taxon>Bacteria</taxon>
        <taxon>Pseudomonadati</taxon>
        <taxon>Pseudomonadota</taxon>
        <taxon>Gammaproteobacteria</taxon>
        <taxon>Orbales</taxon>
        <taxon>Orbaceae</taxon>
        <taxon>Orbus</taxon>
    </lineage>
</organism>
<dbReference type="AlphaFoldDB" id="A0A495RJ99"/>
<feature type="transmembrane region" description="Helical" evidence="9">
    <location>
        <begin position="59"/>
        <end position="79"/>
    </location>
</feature>
<evidence type="ECO:0000256" key="5">
    <source>
        <dbReference type="ARBA" id="ARBA00022989"/>
    </source>
</evidence>
<proteinExistence type="inferred from homology"/>
<comment type="similarity">
    <text evidence="7 8">Belongs to the drug/metabolite transporter (DMT) superfamily. Small multidrug resistance (SMR) (TC 2.A.7.1) family.</text>
</comment>
<keyword evidence="6 9" id="KW-0472">Membrane</keyword>
<dbReference type="EMBL" id="RBWY01000001">
    <property type="protein sequence ID" value="RKS87449.1"/>
    <property type="molecule type" value="Genomic_DNA"/>
</dbReference>
<evidence type="ECO:0000256" key="6">
    <source>
        <dbReference type="ARBA" id="ARBA00023136"/>
    </source>
</evidence>
<dbReference type="Gene3D" id="1.10.3730.20">
    <property type="match status" value="1"/>
</dbReference>
<sequence>MKAYLFLFLAITCEVVATSSLKLSNSFTNLIPSIITIVGYCASFYLLSMTLKTIPVGIAYAIWSGIGIIFVSIIAWVFFKQALDLAALLGMGLIMLGVIIINVFSNVGAH</sequence>
<comment type="caution">
    <text evidence="10">The sequence shown here is derived from an EMBL/GenBank/DDBJ whole genome shotgun (WGS) entry which is preliminary data.</text>
</comment>
<dbReference type="OrthoDB" id="9808638at2"/>
<dbReference type="InterPro" id="IPR045324">
    <property type="entry name" value="Small_multidrug_res"/>
</dbReference>
<dbReference type="PANTHER" id="PTHR30561">
    <property type="entry name" value="SMR FAMILY PROTON-DEPENDENT DRUG EFFLUX TRANSPORTER SUGE"/>
    <property type="match status" value="1"/>
</dbReference>
<dbReference type="GO" id="GO:0015297">
    <property type="term" value="F:antiporter activity"/>
    <property type="evidence" value="ECO:0007669"/>
    <property type="project" value="TreeGrafter"/>
</dbReference>
<comment type="subcellular location">
    <subcellularLocation>
        <location evidence="1 8">Cell membrane</location>
        <topology evidence="1 8">Multi-pass membrane protein</topology>
    </subcellularLocation>
</comment>
<dbReference type="FunFam" id="1.10.3730.20:FF:000001">
    <property type="entry name" value="Quaternary ammonium compound resistance transporter SugE"/>
    <property type="match status" value="1"/>
</dbReference>
<accession>A0A495RJ99</accession>
<dbReference type="SUPFAM" id="SSF103481">
    <property type="entry name" value="Multidrug resistance efflux transporter EmrE"/>
    <property type="match status" value="1"/>
</dbReference>
<keyword evidence="4 8" id="KW-0812">Transmembrane</keyword>
<evidence type="ECO:0000256" key="8">
    <source>
        <dbReference type="RuleBase" id="RU003942"/>
    </source>
</evidence>
<evidence type="ECO:0000256" key="9">
    <source>
        <dbReference type="SAM" id="Phobius"/>
    </source>
</evidence>
<dbReference type="GO" id="GO:0031460">
    <property type="term" value="P:glycine betaine transport"/>
    <property type="evidence" value="ECO:0007669"/>
    <property type="project" value="TreeGrafter"/>
</dbReference>
<dbReference type="PANTHER" id="PTHR30561:SF1">
    <property type="entry name" value="MULTIDRUG TRANSPORTER EMRE"/>
    <property type="match status" value="1"/>
</dbReference>
<reference evidence="10 11" key="1">
    <citation type="submission" date="2018-10" db="EMBL/GenBank/DDBJ databases">
        <title>Genomic Encyclopedia of Type Strains, Phase IV (KMG-IV): sequencing the most valuable type-strain genomes for metagenomic binning, comparative biology and taxonomic classification.</title>
        <authorList>
            <person name="Goeker M."/>
        </authorList>
    </citation>
    <scope>NUCLEOTIDE SEQUENCE [LARGE SCALE GENOMIC DNA]</scope>
    <source>
        <strain evidence="10 11">DSM 22228</strain>
    </source>
</reference>
<keyword evidence="11" id="KW-1185">Reference proteome</keyword>
<evidence type="ECO:0000256" key="4">
    <source>
        <dbReference type="ARBA" id="ARBA00022692"/>
    </source>
</evidence>
<evidence type="ECO:0000256" key="2">
    <source>
        <dbReference type="ARBA" id="ARBA00022448"/>
    </source>
</evidence>
<keyword evidence="5 9" id="KW-1133">Transmembrane helix</keyword>
<protein>
    <submittedName>
        <fullName evidence="10">Small multidrug resistance pump</fullName>
    </submittedName>
</protein>
<gene>
    <name evidence="10" type="ORF">DES39_0682</name>
</gene>
<evidence type="ECO:0000256" key="7">
    <source>
        <dbReference type="ARBA" id="ARBA00038032"/>
    </source>
</evidence>
<feature type="transmembrane region" description="Helical" evidence="9">
    <location>
        <begin position="27"/>
        <end position="47"/>
    </location>
</feature>
<dbReference type="InterPro" id="IPR037185">
    <property type="entry name" value="EmrE-like"/>
</dbReference>
<dbReference type="GO" id="GO:0015220">
    <property type="term" value="F:choline transmembrane transporter activity"/>
    <property type="evidence" value="ECO:0007669"/>
    <property type="project" value="TreeGrafter"/>
</dbReference>
<dbReference type="RefSeq" id="WP_121144346.1">
    <property type="nucleotide sequence ID" value="NZ_RBWY01000001.1"/>
</dbReference>
<dbReference type="Proteomes" id="UP000278542">
    <property type="component" value="Unassembled WGS sequence"/>
</dbReference>
<evidence type="ECO:0000313" key="11">
    <source>
        <dbReference type="Proteomes" id="UP000278542"/>
    </source>
</evidence>
<dbReference type="Pfam" id="PF00893">
    <property type="entry name" value="Multi_Drug_Res"/>
    <property type="match status" value="1"/>
</dbReference>
<evidence type="ECO:0000256" key="3">
    <source>
        <dbReference type="ARBA" id="ARBA00022475"/>
    </source>
</evidence>
<evidence type="ECO:0000256" key="1">
    <source>
        <dbReference type="ARBA" id="ARBA00004651"/>
    </source>
</evidence>
<dbReference type="GO" id="GO:0015199">
    <property type="term" value="F:amino-acid betaine transmembrane transporter activity"/>
    <property type="evidence" value="ECO:0007669"/>
    <property type="project" value="TreeGrafter"/>
</dbReference>
<dbReference type="GO" id="GO:1990961">
    <property type="term" value="P:xenobiotic detoxification by transmembrane export across the plasma membrane"/>
    <property type="evidence" value="ECO:0007669"/>
    <property type="project" value="UniProtKB-ARBA"/>
</dbReference>
<feature type="transmembrane region" description="Helical" evidence="9">
    <location>
        <begin position="85"/>
        <end position="104"/>
    </location>
</feature>
<name>A0A495RJ99_9GAMM</name>
<keyword evidence="2" id="KW-0813">Transport</keyword>